<dbReference type="Proteomes" id="UP000325536">
    <property type="component" value="Chromosome"/>
</dbReference>
<name>A0A5P3MT52_NEIAN</name>
<gene>
    <name evidence="1" type="ORF">D0T90_10220</name>
</gene>
<evidence type="ECO:0000313" key="1">
    <source>
        <dbReference type="EMBL" id="QEY24796.1"/>
    </source>
</evidence>
<protein>
    <submittedName>
        <fullName evidence="1">Uncharacterized protein</fullName>
    </submittedName>
</protein>
<organism evidence="1 2">
    <name type="scientific">Neisseria animalis</name>
    <dbReference type="NCBI Taxonomy" id="492"/>
    <lineage>
        <taxon>Bacteria</taxon>
        <taxon>Pseudomonadati</taxon>
        <taxon>Pseudomonadota</taxon>
        <taxon>Betaproteobacteria</taxon>
        <taxon>Neisseriales</taxon>
        <taxon>Neisseriaceae</taxon>
        <taxon>Neisseria</taxon>
    </lineage>
</organism>
<accession>A0A5P3MT52</accession>
<dbReference type="KEGG" id="naq:D0T90_10220"/>
<dbReference type="AlphaFoldDB" id="A0A5P3MT52"/>
<evidence type="ECO:0000313" key="2">
    <source>
        <dbReference type="Proteomes" id="UP000325536"/>
    </source>
</evidence>
<proteinExistence type="predicted"/>
<dbReference type="EMBL" id="CP031699">
    <property type="protein sequence ID" value="QEY24796.1"/>
    <property type="molecule type" value="Genomic_DNA"/>
</dbReference>
<sequence>MSVVVISGGECPAEKPDGNVVWQAPDSDCLYKWSDKNGKWYLYYGNGIFYDEDYEYNGLTW</sequence>
<keyword evidence="2" id="KW-1185">Reference proteome</keyword>
<reference evidence="1 2" key="1">
    <citation type="submission" date="2018-08" db="EMBL/GenBank/DDBJ databases">
        <title>Neisseria animalis ATCC 49930 complete genome.</title>
        <authorList>
            <person name="Veseli I.A."/>
            <person name="Mascarenhas dos Santos A.C."/>
            <person name="Buttler R."/>
            <person name="Pombert J.-F."/>
        </authorList>
    </citation>
    <scope>NUCLEOTIDE SEQUENCE [LARGE SCALE GENOMIC DNA]</scope>
    <source>
        <strain evidence="1 2">ATCC 49930</strain>
    </source>
</reference>
<dbReference type="RefSeq" id="WP_123796317.1">
    <property type="nucleotide sequence ID" value="NZ_CP031699.1"/>
</dbReference>